<protein>
    <submittedName>
        <fullName evidence="2">Uncharacterized protein</fullName>
    </submittedName>
</protein>
<reference evidence="2" key="1">
    <citation type="journal article" date="2021" name="Nat. Commun.">
        <title>Genetic determinants of endophytism in the Arabidopsis root mycobiome.</title>
        <authorList>
            <person name="Mesny F."/>
            <person name="Miyauchi S."/>
            <person name="Thiergart T."/>
            <person name="Pickel B."/>
            <person name="Atanasova L."/>
            <person name="Karlsson M."/>
            <person name="Huettel B."/>
            <person name="Barry K.W."/>
            <person name="Haridas S."/>
            <person name="Chen C."/>
            <person name="Bauer D."/>
            <person name="Andreopoulos W."/>
            <person name="Pangilinan J."/>
            <person name="LaButti K."/>
            <person name="Riley R."/>
            <person name="Lipzen A."/>
            <person name="Clum A."/>
            <person name="Drula E."/>
            <person name="Henrissat B."/>
            <person name="Kohler A."/>
            <person name="Grigoriev I.V."/>
            <person name="Martin F.M."/>
            <person name="Hacquard S."/>
        </authorList>
    </citation>
    <scope>NUCLEOTIDE SEQUENCE</scope>
    <source>
        <strain evidence="2">MPI-SDFR-AT-0068</strain>
    </source>
</reference>
<keyword evidence="3" id="KW-1185">Reference proteome</keyword>
<feature type="compositionally biased region" description="Basic residues" evidence="1">
    <location>
        <begin position="34"/>
        <end position="44"/>
    </location>
</feature>
<organism evidence="2 3">
    <name type="scientific">Fusarium tricinctum</name>
    <dbReference type="NCBI Taxonomy" id="61284"/>
    <lineage>
        <taxon>Eukaryota</taxon>
        <taxon>Fungi</taxon>
        <taxon>Dikarya</taxon>
        <taxon>Ascomycota</taxon>
        <taxon>Pezizomycotina</taxon>
        <taxon>Sordariomycetes</taxon>
        <taxon>Hypocreomycetidae</taxon>
        <taxon>Hypocreales</taxon>
        <taxon>Nectriaceae</taxon>
        <taxon>Fusarium</taxon>
        <taxon>Fusarium tricinctum species complex</taxon>
    </lineage>
</organism>
<dbReference type="EMBL" id="JAGPXF010000005">
    <property type="protein sequence ID" value="KAH7242720.1"/>
    <property type="molecule type" value="Genomic_DNA"/>
</dbReference>
<dbReference type="PANTHER" id="PTHR37540">
    <property type="entry name" value="TRANSCRIPTION FACTOR (ACR-2), PUTATIVE-RELATED-RELATED"/>
    <property type="match status" value="1"/>
</dbReference>
<evidence type="ECO:0000313" key="3">
    <source>
        <dbReference type="Proteomes" id="UP000813427"/>
    </source>
</evidence>
<evidence type="ECO:0000256" key="1">
    <source>
        <dbReference type="SAM" id="MobiDB-lite"/>
    </source>
</evidence>
<gene>
    <name evidence="2" type="ORF">BKA59DRAFT_481232</name>
</gene>
<feature type="region of interest" description="Disordered" evidence="1">
    <location>
        <begin position="34"/>
        <end position="62"/>
    </location>
</feature>
<evidence type="ECO:0000313" key="2">
    <source>
        <dbReference type="EMBL" id="KAH7242720.1"/>
    </source>
</evidence>
<dbReference type="OrthoDB" id="4158087at2759"/>
<dbReference type="AlphaFoldDB" id="A0A8K0RUC4"/>
<name>A0A8K0RUC4_9HYPO</name>
<comment type="caution">
    <text evidence="2">The sequence shown here is derived from an EMBL/GenBank/DDBJ whole genome shotgun (WGS) entry which is preliminary data.</text>
</comment>
<accession>A0A8K0RUC4</accession>
<dbReference type="PANTHER" id="PTHR37540:SF5">
    <property type="entry name" value="TRANSCRIPTION FACTOR DOMAIN-CONTAINING PROTEIN"/>
    <property type="match status" value="1"/>
</dbReference>
<proteinExistence type="predicted"/>
<dbReference type="Proteomes" id="UP000813427">
    <property type="component" value="Unassembled WGS sequence"/>
</dbReference>
<sequence length="456" mass="50761">MESTRLPSDAALFIVMTPSAPSIELNRKIIRSHVMRGKNRKKPPPRPAPWINKEDTSTPSTRFGNHALSIAPRVGGDFSFTAAPADLGPQFLAIVWKLRSITPVLDFGPNSDQDISSYLEPILNDPACFHFTFFVSISYLDLIQGHTSDSVKALSHYVTALNILQQRLAKGHLMSSTSDSTILVVVGMTITAIALGSLETAQKHVTGLGRMVALRGGSTAFESNRRLQTKILRADIAVALSTGNRTLVVAEDPTPRHGYLSPSNNIHSQKAAAGLIDFYQGLDMRLRFVWDDLGEYCRSVRIATQCGLDIDKEIYEDLMLSVHYRLLRLRFTPGTNNALIQLGLTTFASSIFLQRRGQHISYKFLHDQFKGQLSLQDIVRHDIPPSVLLWLCTIYATVLSGEDDIDWLHPIVAELLRRQELASWAEINVLLKSVLWVDELNEVASKQIVESILLLV</sequence>